<reference evidence="12" key="1">
    <citation type="journal article" date="2021" name="PeerJ">
        <title>Extensive microbial diversity within the chicken gut microbiome revealed by metagenomics and culture.</title>
        <authorList>
            <person name="Gilroy R."/>
            <person name="Ravi A."/>
            <person name="Getino M."/>
            <person name="Pursley I."/>
            <person name="Horton D.L."/>
            <person name="Alikhan N.F."/>
            <person name="Baker D."/>
            <person name="Gharbi K."/>
            <person name="Hall N."/>
            <person name="Watson M."/>
            <person name="Adriaenssens E.M."/>
            <person name="Foster-Nyarko E."/>
            <person name="Jarju S."/>
            <person name="Secka A."/>
            <person name="Antonio M."/>
            <person name="Oren A."/>
            <person name="Chaudhuri R.R."/>
            <person name="La Ragione R."/>
            <person name="Hildebrand F."/>
            <person name="Pallen M.J."/>
        </authorList>
    </citation>
    <scope>NUCLEOTIDE SEQUENCE</scope>
    <source>
        <strain evidence="12">ChiHejej3B27-3195</strain>
    </source>
</reference>
<feature type="transmembrane region" description="Helical" evidence="10">
    <location>
        <begin position="27"/>
        <end position="48"/>
    </location>
</feature>
<protein>
    <submittedName>
        <fullName evidence="12">TRAP transporter small permease</fullName>
    </submittedName>
</protein>
<evidence type="ECO:0000256" key="9">
    <source>
        <dbReference type="SAM" id="MobiDB-lite"/>
    </source>
</evidence>
<feature type="region of interest" description="Disordered" evidence="9">
    <location>
        <begin position="186"/>
        <end position="230"/>
    </location>
</feature>
<feature type="compositionally biased region" description="Polar residues" evidence="9">
    <location>
        <begin position="217"/>
        <end position="230"/>
    </location>
</feature>
<feature type="compositionally biased region" description="Low complexity" evidence="9">
    <location>
        <begin position="199"/>
        <end position="211"/>
    </location>
</feature>
<organism evidence="12 13">
    <name type="scientific">Candidatus Nesterenkonia stercoripullorum</name>
    <dbReference type="NCBI Taxonomy" id="2838701"/>
    <lineage>
        <taxon>Bacteria</taxon>
        <taxon>Bacillati</taxon>
        <taxon>Actinomycetota</taxon>
        <taxon>Actinomycetes</taxon>
        <taxon>Micrococcales</taxon>
        <taxon>Micrococcaceae</taxon>
        <taxon>Nesterenkonia</taxon>
    </lineage>
</organism>
<comment type="similarity">
    <text evidence="8">Belongs to the TRAP transporter small permease family.</text>
</comment>
<feature type="transmembrane region" description="Helical" evidence="10">
    <location>
        <begin position="102"/>
        <end position="124"/>
    </location>
</feature>
<feature type="transmembrane region" description="Helical" evidence="10">
    <location>
        <begin position="63"/>
        <end position="81"/>
    </location>
</feature>
<keyword evidence="2" id="KW-0813">Transport</keyword>
<feature type="transmembrane region" description="Helical" evidence="10">
    <location>
        <begin position="144"/>
        <end position="165"/>
    </location>
</feature>
<keyword evidence="5 10" id="KW-0812">Transmembrane</keyword>
<dbReference type="Pfam" id="PF04290">
    <property type="entry name" value="DctQ"/>
    <property type="match status" value="1"/>
</dbReference>
<dbReference type="GO" id="GO:0022857">
    <property type="term" value="F:transmembrane transporter activity"/>
    <property type="evidence" value="ECO:0007669"/>
    <property type="project" value="TreeGrafter"/>
</dbReference>
<keyword evidence="6 10" id="KW-1133">Transmembrane helix</keyword>
<sequence length="230" mass="24932">MARDDAENYGTETHPHLTHAKRTLDRALYWVTAALFLALVVAVVWQVASRQVVNQPSTWTDEASRMVFVWLGLSATALVFGERGHIAVEFLARKLPPRGERLMAILVQVAVALFAVVIMIWGGILATLAGWNQALSALPVTFGHMYLALPVSGVLILLFSLYYIIQITADSVPAFTDIEAEELPATAPQRQDVRSQLLSGETSSGETPSGEIPGGETLTSETASSERSGR</sequence>
<evidence type="ECO:0000256" key="10">
    <source>
        <dbReference type="SAM" id="Phobius"/>
    </source>
</evidence>
<dbReference type="InterPro" id="IPR007387">
    <property type="entry name" value="TRAP_DctQ"/>
</dbReference>
<evidence type="ECO:0000256" key="5">
    <source>
        <dbReference type="ARBA" id="ARBA00022692"/>
    </source>
</evidence>
<comment type="subcellular location">
    <subcellularLocation>
        <location evidence="1">Cell inner membrane</location>
        <topology evidence="1">Multi-pass membrane protein</topology>
    </subcellularLocation>
</comment>
<evidence type="ECO:0000256" key="8">
    <source>
        <dbReference type="ARBA" id="ARBA00038436"/>
    </source>
</evidence>
<dbReference type="Proteomes" id="UP000824151">
    <property type="component" value="Unassembled WGS sequence"/>
</dbReference>
<comment type="caution">
    <text evidence="12">The sequence shown here is derived from an EMBL/GenBank/DDBJ whole genome shotgun (WGS) entry which is preliminary data.</text>
</comment>
<name>A0A9D2A7T9_9MICC</name>
<accession>A0A9D2A7T9</accession>
<dbReference type="GO" id="GO:0015740">
    <property type="term" value="P:C4-dicarboxylate transport"/>
    <property type="evidence" value="ECO:0007669"/>
    <property type="project" value="TreeGrafter"/>
</dbReference>
<gene>
    <name evidence="12" type="ORF">H9871_08135</name>
</gene>
<evidence type="ECO:0000256" key="7">
    <source>
        <dbReference type="ARBA" id="ARBA00023136"/>
    </source>
</evidence>
<dbReference type="PANTHER" id="PTHR35011:SF2">
    <property type="entry name" value="2,3-DIKETO-L-GULONATE TRAP TRANSPORTER SMALL PERMEASE PROTEIN YIAM"/>
    <property type="match status" value="1"/>
</dbReference>
<dbReference type="EMBL" id="DXGD01000301">
    <property type="protein sequence ID" value="HIX00101.1"/>
    <property type="molecule type" value="Genomic_DNA"/>
</dbReference>
<evidence type="ECO:0000259" key="11">
    <source>
        <dbReference type="Pfam" id="PF04290"/>
    </source>
</evidence>
<evidence type="ECO:0000256" key="6">
    <source>
        <dbReference type="ARBA" id="ARBA00022989"/>
    </source>
</evidence>
<keyword evidence="7 10" id="KW-0472">Membrane</keyword>
<evidence type="ECO:0000256" key="3">
    <source>
        <dbReference type="ARBA" id="ARBA00022475"/>
    </source>
</evidence>
<keyword evidence="4" id="KW-0997">Cell inner membrane</keyword>
<evidence type="ECO:0000313" key="13">
    <source>
        <dbReference type="Proteomes" id="UP000824151"/>
    </source>
</evidence>
<dbReference type="PANTHER" id="PTHR35011">
    <property type="entry name" value="2,3-DIKETO-L-GULONATE TRAP TRANSPORTER SMALL PERMEASE PROTEIN YIAM"/>
    <property type="match status" value="1"/>
</dbReference>
<evidence type="ECO:0000313" key="12">
    <source>
        <dbReference type="EMBL" id="HIX00101.1"/>
    </source>
</evidence>
<evidence type="ECO:0000256" key="4">
    <source>
        <dbReference type="ARBA" id="ARBA00022519"/>
    </source>
</evidence>
<keyword evidence="3" id="KW-1003">Cell membrane</keyword>
<dbReference type="InterPro" id="IPR055348">
    <property type="entry name" value="DctQ"/>
</dbReference>
<evidence type="ECO:0000256" key="2">
    <source>
        <dbReference type="ARBA" id="ARBA00022448"/>
    </source>
</evidence>
<feature type="domain" description="Tripartite ATP-independent periplasmic transporters DctQ component" evidence="11">
    <location>
        <begin position="39"/>
        <end position="167"/>
    </location>
</feature>
<reference evidence="12" key="2">
    <citation type="submission" date="2021-04" db="EMBL/GenBank/DDBJ databases">
        <authorList>
            <person name="Gilroy R."/>
        </authorList>
    </citation>
    <scope>NUCLEOTIDE SEQUENCE</scope>
    <source>
        <strain evidence="12">ChiHejej3B27-3195</strain>
    </source>
</reference>
<dbReference type="AlphaFoldDB" id="A0A9D2A7T9"/>
<proteinExistence type="inferred from homology"/>
<evidence type="ECO:0000256" key="1">
    <source>
        <dbReference type="ARBA" id="ARBA00004429"/>
    </source>
</evidence>
<dbReference type="GO" id="GO:0005886">
    <property type="term" value="C:plasma membrane"/>
    <property type="evidence" value="ECO:0007669"/>
    <property type="project" value="UniProtKB-SubCell"/>
</dbReference>